<dbReference type="Pfam" id="PF01047">
    <property type="entry name" value="MarR"/>
    <property type="match status" value="1"/>
</dbReference>
<dbReference type="Gene3D" id="1.10.10.10">
    <property type="entry name" value="Winged helix-like DNA-binding domain superfamily/Winged helix DNA-binding domain"/>
    <property type="match status" value="1"/>
</dbReference>
<dbReference type="InterPro" id="IPR036388">
    <property type="entry name" value="WH-like_DNA-bd_sf"/>
</dbReference>
<dbReference type="GO" id="GO:0003700">
    <property type="term" value="F:DNA-binding transcription factor activity"/>
    <property type="evidence" value="ECO:0007669"/>
    <property type="project" value="InterPro"/>
</dbReference>
<dbReference type="Proteomes" id="UP000440498">
    <property type="component" value="Unassembled WGS sequence"/>
</dbReference>
<dbReference type="PANTHER" id="PTHR33164">
    <property type="entry name" value="TRANSCRIPTIONAL REGULATOR, MARR FAMILY"/>
    <property type="match status" value="1"/>
</dbReference>
<organism evidence="2 3">
    <name type="scientific">Rugamonas aquatica</name>
    <dbReference type="NCBI Taxonomy" id="2743357"/>
    <lineage>
        <taxon>Bacteria</taxon>
        <taxon>Pseudomonadati</taxon>
        <taxon>Pseudomonadota</taxon>
        <taxon>Betaproteobacteria</taxon>
        <taxon>Burkholderiales</taxon>
        <taxon>Oxalobacteraceae</taxon>
        <taxon>Telluria group</taxon>
        <taxon>Rugamonas</taxon>
    </lineage>
</organism>
<accession>A0A6A7MY95</accession>
<keyword evidence="3" id="KW-1185">Reference proteome</keyword>
<dbReference type="InterPro" id="IPR036390">
    <property type="entry name" value="WH_DNA-bd_sf"/>
</dbReference>
<evidence type="ECO:0000259" key="1">
    <source>
        <dbReference type="PROSITE" id="PS50995"/>
    </source>
</evidence>
<dbReference type="EMBL" id="WHUG01000002">
    <property type="protein sequence ID" value="MQA37733.1"/>
    <property type="molecule type" value="Genomic_DNA"/>
</dbReference>
<dbReference type="GO" id="GO:0006950">
    <property type="term" value="P:response to stress"/>
    <property type="evidence" value="ECO:0007669"/>
    <property type="project" value="TreeGrafter"/>
</dbReference>
<sequence>MTQQAVGQVADVADDPICRNLQNISILTREIEKRLAETLKVNATDLAAMEQLVGSGALTPGDLAARLQVTTAAATQIVDRLEKAGHVGRVRHETDRRKVMVVPAAESVALTMRELTPMLASLQALVSSLAAPERAVVGAFLEQVVGIYRGTIERTGGKQ</sequence>
<evidence type="ECO:0000313" key="3">
    <source>
        <dbReference type="Proteomes" id="UP000440498"/>
    </source>
</evidence>
<dbReference type="SMART" id="SM00347">
    <property type="entry name" value="HTH_MARR"/>
    <property type="match status" value="1"/>
</dbReference>
<dbReference type="InterPro" id="IPR000835">
    <property type="entry name" value="HTH_MarR-typ"/>
</dbReference>
<gene>
    <name evidence="2" type="ORF">GEV02_06195</name>
</gene>
<dbReference type="PRINTS" id="PR00598">
    <property type="entry name" value="HTHMARR"/>
</dbReference>
<feature type="domain" description="HTH marR-type" evidence="1">
    <location>
        <begin position="14"/>
        <end position="146"/>
    </location>
</feature>
<dbReference type="SUPFAM" id="SSF46785">
    <property type="entry name" value="Winged helix' DNA-binding domain"/>
    <property type="match status" value="1"/>
</dbReference>
<comment type="caution">
    <text evidence="2">The sequence shown here is derived from an EMBL/GenBank/DDBJ whole genome shotgun (WGS) entry which is preliminary data.</text>
</comment>
<protein>
    <submittedName>
        <fullName evidence="2">MarR family transcriptional regulator</fullName>
    </submittedName>
</protein>
<dbReference type="PROSITE" id="PS50995">
    <property type="entry name" value="HTH_MARR_2"/>
    <property type="match status" value="1"/>
</dbReference>
<dbReference type="AlphaFoldDB" id="A0A6A7MY95"/>
<name>A0A6A7MY95_9BURK</name>
<evidence type="ECO:0000313" key="2">
    <source>
        <dbReference type="EMBL" id="MQA37733.1"/>
    </source>
</evidence>
<reference evidence="2 3" key="1">
    <citation type="submission" date="2019-10" db="EMBL/GenBank/DDBJ databases">
        <title>Two novel species isolated from a subtropical stream in China.</title>
        <authorList>
            <person name="Lu H."/>
        </authorList>
    </citation>
    <scope>NUCLEOTIDE SEQUENCE [LARGE SCALE GENOMIC DNA]</scope>
    <source>
        <strain evidence="2 3">FT29W</strain>
    </source>
</reference>
<proteinExistence type="predicted"/>
<dbReference type="InterPro" id="IPR039422">
    <property type="entry name" value="MarR/SlyA-like"/>
</dbReference>
<dbReference type="RefSeq" id="WP_152837151.1">
    <property type="nucleotide sequence ID" value="NZ_WHUG01000002.1"/>
</dbReference>
<dbReference type="PANTHER" id="PTHR33164:SF106">
    <property type="entry name" value="TRANSCRIPTIONAL REGULATORY PROTEIN"/>
    <property type="match status" value="1"/>
</dbReference>